<dbReference type="InterPro" id="IPR025659">
    <property type="entry name" value="Tubby-like_C"/>
</dbReference>
<dbReference type="OrthoDB" id="97518at2759"/>
<evidence type="ECO:0000256" key="2">
    <source>
        <dbReference type="SAM" id="MobiDB-lite"/>
    </source>
</evidence>
<dbReference type="Gene3D" id="2.40.160.200">
    <property type="entry name" value="LURP1-related"/>
    <property type="match status" value="1"/>
</dbReference>
<comment type="similarity">
    <text evidence="1">Belongs to the LOR family.</text>
</comment>
<keyword evidence="4" id="KW-1185">Reference proteome</keyword>
<reference evidence="3" key="2">
    <citation type="journal article" date="2023" name="IMA Fungus">
        <title>Comparative genomic study of the Penicillium genus elucidates a diverse pangenome and 15 lateral gene transfer events.</title>
        <authorList>
            <person name="Petersen C."/>
            <person name="Sorensen T."/>
            <person name="Nielsen M.R."/>
            <person name="Sondergaard T.E."/>
            <person name="Sorensen J.L."/>
            <person name="Fitzpatrick D.A."/>
            <person name="Frisvad J.C."/>
            <person name="Nielsen K.L."/>
        </authorList>
    </citation>
    <scope>NUCLEOTIDE SEQUENCE</scope>
    <source>
        <strain evidence="3">IBT 30069</strain>
    </source>
</reference>
<reference evidence="3" key="1">
    <citation type="submission" date="2022-11" db="EMBL/GenBank/DDBJ databases">
        <authorList>
            <person name="Petersen C."/>
        </authorList>
    </citation>
    <scope>NUCLEOTIDE SEQUENCE</scope>
    <source>
        <strain evidence="3">IBT 30069</strain>
    </source>
</reference>
<accession>A0A9W9GC02</accession>
<dbReference type="InterPro" id="IPR038595">
    <property type="entry name" value="LOR_sf"/>
</dbReference>
<dbReference type="EMBL" id="JAPQKH010000001">
    <property type="protein sequence ID" value="KAJ5116022.1"/>
    <property type="molecule type" value="Genomic_DNA"/>
</dbReference>
<evidence type="ECO:0000313" key="3">
    <source>
        <dbReference type="EMBL" id="KAJ5116022.1"/>
    </source>
</evidence>
<comment type="caution">
    <text evidence="3">The sequence shown here is derived from an EMBL/GenBank/DDBJ whole genome shotgun (WGS) entry which is preliminary data.</text>
</comment>
<evidence type="ECO:0000313" key="4">
    <source>
        <dbReference type="Proteomes" id="UP001149165"/>
    </source>
</evidence>
<dbReference type="Proteomes" id="UP001149165">
    <property type="component" value="Unassembled WGS sequence"/>
</dbReference>
<dbReference type="AlphaFoldDB" id="A0A9W9GC02"/>
<gene>
    <name evidence="3" type="ORF">N7456_000370</name>
</gene>
<dbReference type="SUPFAM" id="SSF54518">
    <property type="entry name" value="Tubby C-terminal domain-like"/>
    <property type="match status" value="1"/>
</dbReference>
<dbReference type="Pfam" id="PF04525">
    <property type="entry name" value="LOR"/>
    <property type="match status" value="1"/>
</dbReference>
<name>A0A9W9GC02_9EURO</name>
<sequence>MAPEITSPKYPIAVRPDYIASRQTTLRVNQHSLSVTGGDFTISDRADIDNGSSKDVYPLFTVNCKLASLTQRHQFLDKSGLPLFDLARKASGVTWFLRVPDEGASCESIATIAPRWSYFKDKFDVYARGLDIWKLRTNFYANGSLVMTSKRTDKILPYIPGKRPEWQVDVAKGMDLALAAVLAVHLTELLYWKSLPSSHNSASDTQGSSREPLNLDSKNDAFDTR</sequence>
<protein>
    <submittedName>
        <fullName evidence="3">Uncharacterized protein</fullName>
    </submittedName>
</protein>
<feature type="compositionally biased region" description="Polar residues" evidence="2">
    <location>
        <begin position="197"/>
        <end position="211"/>
    </location>
</feature>
<dbReference type="InterPro" id="IPR007612">
    <property type="entry name" value="LOR"/>
</dbReference>
<evidence type="ECO:0000256" key="1">
    <source>
        <dbReference type="ARBA" id="ARBA00005437"/>
    </source>
</evidence>
<organism evidence="3 4">
    <name type="scientific">Penicillium angulare</name>
    <dbReference type="NCBI Taxonomy" id="116970"/>
    <lineage>
        <taxon>Eukaryota</taxon>
        <taxon>Fungi</taxon>
        <taxon>Dikarya</taxon>
        <taxon>Ascomycota</taxon>
        <taxon>Pezizomycotina</taxon>
        <taxon>Eurotiomycetes</taxon>
        <taxon>Eurotiomycetidae</taxon>
        <taxon>Eurotiales</taxon>
        <taxon>Aspergillaceae</taxon>
        <taxon>Penicillium</taxon>
    </lineage>
</organism>
<proteinExistence type="inferred from homology"/>
<feature type="region of interest" description="Disordered" evidence="2">
    <location>
        <begin position="197"/>
        <end position="225"/>
    </location>
</feature>